<feature type="compositionally biased region" description="Basic and acidic residues" evidence="1">
    <location>
        <begin position="328"/>
        <end position="342"/>
    </location>
</feature>
<name>A0A8S1J3A8_9CHLO</name>
<feature type="compositionally biased region" description="Basic and acidic residues" evidence="1">
    <location>
        <begin position="224"/>
        <end position="234"/>
    </location>
</feature>
<reference evidence="3" key="1">
    <citation type="submission" date="2020-12" db="EMBL/GenBank/DDBJ databases">
        <authorList>
            <person name="Iha C."/>
        </authorList>
    </citation>
    <scope>NUCLEOTIDE SEQUENCE</scope>
</reference>
<dbReference type="PANTHER" id="PTHR23308">
    <property type="entry name" value="NUCLEAR INHIBITOR OF PROTEIN PHOSPHATASE-1"/>
    <property type="match status" value="1"/>
</dbReference>
<organism evidence="3 4">
    <name type="scientific">Ostreobium quekettii</name>
    <dbReference type="NCBI Taxonomy" id="121088"/>
    <lineage>
        <taxon>Eukaryota</taxon>
        <taxon>Viridiplantae</taxon>
        <taxon>Chlorophyta</taxon>
        <taxon>core chlorophytes</taxon>
        <taxon>Ulvophyceae</taxon>
        <taxon>TCBD clade</taxon>
        <taxon>Bryopsidales</taxon>
        <taxon>Ostreobineae</taxon>
        <taxon>Ostreobiaceae</taxon>
        <taxon>Ostreobium</taxon>
    </lineage>
</organism>
<dbReference type="PROSITE" id="PS50006">
    <property type="entry name" value="FHA_DOMAIN"/>
    <property type="match status" value="1"/>
</dbReference>
<protein>
    <recommendedName>
        <fullName evidence="2">FHA domain-containing protein</fullName>
    </recommendedName>
</protein>
<sequence length="522" mass="58156">MDLPPPPSWARAPAAPRRLFLLASDGNGAQRRAPIGERAAYFVGRHRACDIVVDHASASRVHACLAHGKDGKLYIADCGSVHGTFVDGVPLERDAPIEISAGCTFHIGACRQSLRVVDAETGQPEEGGMTSPSSRRDVKGGDAKGGKDGRLSEQLEEYDPCSPCVDEPSSGLDKPAMPVPNGLIGSRPEVDNHENGAQQQMDPMLRTAIDSQDRAQASGASCGQKRDTQGGREAHSHRKRRTSSEQEVRLSHDDRREERHRGNGHRERHRREGDGRHRGDRDDRRGARHESYSRRGSEWDRKEDSRYCRSVRDRREDSRPGRRHHRSRERDRRSPDCRDDRHKSRSHGHRDQDRDSDPPLETDRKRRRSAFSNAPDTAVQKTETSLDIVKSMMQAPGQMGGSLPQPGLTTGLTVEQKRHLLWGKKKQEPVKEAPAQPVTAFGANRWDVAEFSSGQEKEKFQRLMGVKSTAPPETAPETADDDSPVERKALGREQQEEVLRSVEQHFVAGLRRADGRTVGLGL</sequence>
<dbReference type="InterPro" id="IPR028124">
    <property type="entry name" value="SMAP_dom"/>
</dbReference>
<dbReference type="AlphaFoldDB" id="A0A8S1J3A8"/>
<dbReference type="InterPro" id="IPR000253">
    <property type="entry name" value="FHA_dom"/>
</dbReference>
<dbReference type="Pfam" id="PF15477">
    <property type="entry name" value="SMAP"/>
    <property type="match status" value="1"/>
</dbReference>
<feature type="domain" description="FHA" evidence="2">
    <location>
        <begin position="41"/>
        <end position="91"/>
    </location>
</feature>
<gene>
    <name evidence="3" type="ORF">OSTQU699_LOCUS7269</name>
</gene>
<feature type="compositionally biased region" description="Polar residues" evidence="1">
    <location>
        <begin position="370"/>
        <end position="385"/>
    </location>
</feature>
<comment type="caution">
    <text evidence="3">The sequence shown here is derived from an EMBL/GenBank/DDBJ whole genome shotgun (WGS) entry which is preliminary data.</text>
</comment>
<dbReference type="OrthoDB" id="1928974at2759"/>
<dbReference type="SUPFAM" id="SSF49879">
    <property type="entry name" value="SMAD/FHA domain"/>
    <property type="match status" value="1"/>
</dbReference>
<dbReference type="InterPro" id="IPR050923">
    <property type="entry name" value="Cell_Proc_Reg/RNA_Proc"/>
</dbReference>
<evidence type="ECO:0000313" key="3">
    <source>
        <dbReference type="EMBL" id="CAD7701912.1"/>
    </source>
</evidence>
<dbReference type="Pfam" id="PF00498">
    <property type="entry name" value="FHA"/>
    <property type="match status" value="1"/>
</dbReference>
<evidence type="ECO:0000313" key="4">
    <source>
        <dbReference type="Proteomes" id="UP000708148"/>
    </source>
</evidence>
<proteinExistence type="predicted"/>
<keyword evidence="4" id="KW-1185">Reference proteome</keyword>
<feature type="region of interest" description="Disordered" evidence="1">
    <location>
        <begin position="211"/>
        <end position="387"/>
    </location>
</feature>
<accession>A0A8S1J3A8</accession>
<dbReference type="EMBL" id="CAJHUC010001657">
    <property type="protein sequence ID" value="CAD7701912.1"/>
    <property type="molecule type" value="Genomic_DNA"/>
</dbReference>
<dbReference type="Gene3D" id="2.60.200.20">
    <property type="match status" value="1"/>
</dbReference>
<feature type="compositionally biased region" description="Basic and acidic residues" evidence="1">
    <location>
        <begin position="349"/>
        <end position="364"/>
    </location>
</feature>
<feature type="region of interest" description="Disordered" evidence="1">
    <location>
        <begin position="452"/>
        <end position="497"/>
    </location>
</feature>
<dbReference type="SMART" id="SM00240">
    <property type="entry name" value="FHA"/>
    <property type="match status" value="1"/>
</dbReference>
<feature type="region of interest" description="Disordered" evidence="1">
    <location>
        <begin position="120"/>
        <end position="198"/>
    </location>
</feature>
<feature type="compositionally biased region" description="Basic and acidic residues" evidence="1">
    <location>
        <begin position="484"/>
        <end position="497"/>
    </location>
</feature>
<feature type="compositionally biased region" description="Basic and acidic residues" evidence="1">
    <location>
        <begin position="134"/>
        <end position="153"/>
    </location>
</feature>
<dbReference type="Proteomes" id="UP000708148">
    <property type="component" value="Unassembled WGS sequence"/>
</dbReference>
<dbReference type="InterPro" id="IPR008984">
    <property type="entry name" value="SMAD_FHA_dom_sf"/>
</dbReference>
<evidence type="ECO:0000256" key="1">
    <source>
        <dbReference type="SAM" id="MobiDB-lite"/>
    </source>
</evidence>
<feature type="compositionally biased region" description="Basic and acidic residues" evidence="1">
    <location>
        <begin position="242"/>
        <end position="320"/>
    </location>
</feature>
<evidence type="ECO:0000259" key="2">
    <source>
        <dbReference type="PROSITE" id="PS50006"/>
    </source>
</evidence>